<keyword evidence="4" id="KW-0732">Signal</keyword>
<dbReference type="RefSeq" id="XP_018323695.1">
    <property type="nucleotide sequence ID" value="XM_018468193.1"/>
</dbReference>
<dbReference type="PRINTS" id="PR00947">
    <property type="entry name" value="CUTICLE"/>
</dbReference>
<dbReference type="STRING" id="224129.A0A1W4WUH9"/>
<gene>
    <name evidence="6 7" type="primary">LOC108735952</name>
</gene>
<evidence type="ECO:0000256" key="2">
    <source>
        <dbReference type="PROSITE-ProRule" id="PRU00497"/>
    </source>
</evidence>
<keyword evidence="5" id="KW-1185">Reference proteome</keyword>
<dbReference type="RefSeq" id="XP_025837210.1">
    <property type="nucleotide sequence ID" value="XM_025981425.1"/>
</dbReference>
<sequence length="303" mass="34731">MRYKVVYVFLLALPCIAVAFSHQHATTPGYYQFSYGVNDPHTKDHKHQHEEKDGDVVKGSYSFDEPDGTKRVVDYVAGPHKGFQAVVKRIGTAYHPVINGKHNDNNNNKYYGNNPYLGYYGKYYPNNYDHYGKYDPKNYDSYGKYNPKTTYDKHNDGKYTGESHHPYHQGKYYDENHIGKDVSKNNDNHDKYYNDNHRGSSSYPGFYGHNKGVQGGYKVTRPGKNIKPSFDSDSAHPGHYYHPGYGKYIPYDPVYSDHHEGHYYGHGGSDHHNNDAHHPAHTPSSHDDHKGATSYVGITHWGY</sequence>
<dbReference type="GO" id="GO:0031012">
    <property type="term" value="C:extracellular matrix"/>
    <property type="evidence" value="ECO:0007669"/>
    <property type="project" value="TreeGrafter"/>
</dbReference>
<evidence type="ECO:0000313" key="6">
    <source>
        <dbReference type="RefSeq" id="XP_018323695.1"/>
    </source>
</evidence>
<dbReference type="OrthoDB" id="6382835at2759"/>
<feature type="region of interest" description="Disordered" evidence="3">
    <location>
        <begin position="155"/>
        <end position="237"/>
    </location>
</feature>
<feature type="region of interest" description="Disordered" evidence="3">
    <location>
        <begin position="260"/>
        <end position="291"/>
    </location>
</feature>
<organism evidence="5 6">
    <name type="scientific">Agrilus planipennis</name>
    <name type="common">Emerald ash borer</name>
    <name type="synonym">Agrilus marcopoli</name>
    <dbReference type="NCBI Taxonomy" id="224129"/>
    <lineage>
        <taxon>Eukaryota</taxon>
        <taxon>Metazoa</taxon>
        <taxon>Ecdysozoa</taxon>
        <taxon>Arthropoda</taxon>
        <taxon>Hexapoda</taxon>
        <taxon>Insecta</taxon>
        <taxon>Pterygota</taxon>
        <taxon>Neoptera</taxon>
        <taxon>Endopterygota</taxon>
        <taxon>Coleoptera</taxon>
        <taxon>Polyphaga</taxon>
        <taxon>Elateriformia</taxon>
        <taxon>Buprestoidea</taxon>
        <taxon>Buprestidae</taxon>
        <taxon>Agrilinae</taxon>
        <taxon>Agrilus</taxon>
    </lineage>
</organism>
<evidence type="ECO:0000256" key="1">
    <source>
        <dbReference type="ARBA" id="ARBA00022460"/>
    </source>
</evidence>
<accession>A0A1W4WUH9</accession>
<name>A0A1W4WUH9_AGRPL</name>
<dbReference type="AlphaFoldDB" id="A0A1W4WUH9"/>
<dbReference type="InterPro" id="IPR051217">
    <property type="entry name" value="Insect_Cuticle_Struc_Prot"/>
</dbReference>
<dbReference type="PROSITE" id="PS00233">
    <property type="entry name" value="CHIT_BIND_RR_1"/>
    <property type="match status" value="1"/>
</dbReference>
<dbReference type="PANTHER" id="PTHR12236">
    <property type="entry name" value="STRUCTURAL CONTITUENT OF CUTICLE"/>
    <property type="match status" value="1"/>
</dbReference>
<feature type="chain" id="PRO_5044566936" evidence="4">
    <location>
        <begin position="20"/>
        <end position="303"/>
    </location>
</feature>
<dbReference type="Pfam" id="PF00379">
    <property type="entry name" value="Chitin_bind_4"/>
    <property type="match status" value="1"/>
</dbReference>
<proteinExistence type="predicted"/>
<dbReference type="InterPro" id="IPR031311">
    <property type="entry name" value="CHIT_BIND_RR_consensus"/>
</dbReference>
<keyword evidence="1 2" id="KW-0193">Cuticle</keyword>
<dbReference type="GO" id="GO:0042302">
    <property type="term" value="F:structural constituent of cuticle"/>
    <property type="evidence" value="ECO:0007669"/>
    <property type="project" value="UniProtKB-UniRule"/>
</dbReference>
<reference evidence="6 7" key="1">
    <citation type="submission" date="2025-04" db="UniProtKB">
        <authorList>
            <consortium name="RefSeq"/>
        </authorList>
    </citation>
    <scope>IDENTIFICATION</scope>
    <source>
        <tissue evidence="6 7">Entire body</tissue>
    </source>
</reference>
<evidence type="ECO:0000313" key="5">
    <source>
        <dbReference type="Proteomes" id="UP000192223"/>
    </source>
</evidence>
<evidence type="ECO:0000256" key="4">
    <source>
        <dbReference type="SAM" id="SignalP"/>
    </source>
</evidence>
<dbReference type="GeneID" id="108735952"/>
<feature type="signal peptide" evidence="4">
    <location>
        <begin position="1"/>
        <end position="19"/>
    </location>
</feature>
<dbReference type="KEGG" id="apln:108735952"/>
<dbReference type="Proteomes" id="UP000192223">
    <property type="component" value="Unplaced"/>
</dbReference>
<feature type="compositionally biased region" description="Basic and acidic residues" evidence="3">
    <location>
        <begin position="155"/>
        <end position="198"/>
    </location>
</feature>
<dbReference type="PROSITE" id="PS51155">
    <property type="entry name" value="CHIT_BIND_RR_2"/>
    <property type="match status" value="1"/>
</dbReference>
<protein>
    <submittedName>
        <fullName evidence="6">Histidine-rich glycoprotein-like isoform X1</fullName>
    </submittedName>
    <submittedName>
        <fullName evidence="7">Histidine-rich glycoprotein-like isoform X2</fullName>
    </submittedName>
</protein>
<dbReference type="InterPro" id="IPR000618">
    <property type="entry name" value="Insect_cuticle"/>
</dbReference>
<dbReference type="GO" id="GO:0005615">
    <property type="term" value="C:extracellular space"/>
    <property type="evidence" value="ECO:0007669"/>
    <property type="project" value="TreeGrafter"/>
</dbReference>
<evidence type="ECO:0000313" key="7">
    <source>
        <dbReference type="RefSeq" id="XP_025837210.1"/>
    </source>
</evidence>
<dbReference type="PANTHER" id="PTHR12236:SF95">
    <property type="entry name" value="CUTICULAR PROTEIN 76BD, ISOFORM C-RELATED"/>
    <property type="match status" value="1"/>
</dbReference>
<evidence type="ECO:0000256" key="3">
    <source>
        <dbReference type="SAM" id="MobiDB-lite"/>
    </source>
</evidence>